<dbReference type="FunFam" id="1.20.5.170:FF:000089">
    <property type="entry name" value="Putative global transcription activator SNF2L2"/>
    <property type="match status" value="1"/>
</dbReference>
<keyword evidence="1" id="KW-0175">Coiled coil</keyword>
<sequence length="409" mass="48299">MGRSNEEEGARLFSVVFSDRTRSNGHKLKHMKFHLNPSKILFCCEGGQTLDQARIAHRIQELENLPGSLPPDLRTKATVELKALRLLNFQRQLRQEVVACMRRDTTLETALNSKAYKRSKRQTLREARMTEKLEKQQKIEQERKRRQKHQEYLNSILQHAKDFKEYHRSVSGKIQKISKAVATWHANTEREQKKETERIEKERMRRLMKSYEERLRELGLFSLEKRRLRGDLIAFYNYLKGGCREVGVGLFSQVTSDRTRGNGLKLRQGRFRLDIRKFFFTERVMEHWNRLPREVVESPSLEVFKGRLDEVLRDMAEDEEGYRKLIDQKKDRRLAYLLQQTDEYVANLTNLVWEHKQAQAAKEKKKRRRRKKKAEENAEGMGSGLGPDGEDTREERSAPPSPLPLLRKL</sequence>
<keyword evidence="5" id="KW-1185">Reference proteome</keyword>
<dbReference type="InterPro" id="IPR014012">
    <property type="entry name" value="HSA_dom"/>
</dbReference>
<reference evidence="4 5" key="1">
    <citation type="journal article" date="2023" name="J. Hered.">
        <title>Chromosome-level genome of the wood stork (Mycteria americana) provides insight into avian chromosome evolution.</title>
        <authorList>
            <person name="Flamio R. Jr."/>
            <person name="Ramstad K.M."/>
        </authorList>
    </citation>
    <scope>NUCLEOTIDE SEQUENCE [LARGE SCALE GENOMIC DNA]</scope>
    <source>
        <strain evidence="4">JAX WOST 10</strain>
    </source>
</reference>
<dbReference type="Pfam" id="PF07529">
    <property type="entry name" value="HSA"/>
    <property type="match status" value="1"/>
</dbReference>
<evidence type="ECO:0000313" key="5">
    <source>
        <dbReference type="Proteomes" id="UP001333110"/>
    </source>
</evidence>
<dbReference type="SMART" id="SM00573">
    <property type="entry name" value="HSA"/>
    <property type="match status" value="1"/>
</dbReference>
<dbReference type="Proteomes" id="UP001333110">
    <property type="component" value="Unassembled WGS sequence"/>
</dbReference>
<protein>
    <recommendedName>
        <fullName evidence="3">HSA domain-containing protein</fullName>
    </recommendedName>
</protein>
<comment type="caution">
    <text evidence="4">The sequence shown here is derived from an EMBL/GenBank/DDBJ whole genome shotgun (WGS) entry which is preliminary data.</text>
</comment>
<feature type="coiled-coil region" evidence="1">
    <location>
        <begin position="185"/>
        <end position="214"/>
    </location>
</feature>
<organism evidence="4 5">
    <name type="scientific">Mycteria americana</name>
    <name type="common">Wood stork</name>
    <dbReference type="NCBI Taxonomy" id="33587"/>
    <lineage>
        <taxon>Eukaryota</taxon>
        <taxon>Metazoa</taxon>
        <taxon>Chordata</taxon>
        <taxon>Craniata</taxon>
        <taxon>Vertebrata</taxon>
        <taxon>Euteleostomi</taxon>
        <taxon>Archelosauria</taxon>
        <taxon>Archosauria</taxon>
        <taxon>Dinosauria</taxon>
        <taxon>Saurischia</taxon>
        <taxon>Theropoda</taxon>
        <taxon>Coelurosauria</taxon>
        <taxon>Aves</taxon>
        <taxon>Neognathae</taxon>
        <taxon>Neoaves</taxon>
        <taxon>Aequornithes</taxon>
        <taxon>Ciconiiformes</taxon>
        <taxon>Ciconiidae</taxon>
        <taxon>Mycteria</taxon>
    </lineage>
</organism>
<feature type="compositionally biased region" description="Basic residues" evidence="2">
    <location>
        <begin position="363"/>
        <end position="372"/>
    </location>
</feature>
<gene>
    <name evidence="4" type="ORF">QYF61_016395</name>
</gene>
<dbReference type="PROSITE" id="PS51204">
    <property type="entry name" value="HSA"/>
    <property type="match status" value="1"/>
</dbReference>
<dbReference type="Gene3D" id="1.20.5.170">
    <property type="match status" value="1"/>
</dbReference>
<evidence type="ECO:0000259" key="3">
    <source>
        <dbReference type="PROSITE" id="PS51204"/>
    </source>
</evidence>
<feature type="domain" description="HSA" evidence="3">
    <location>
        <begin position="137"/>
        <end position="209"/>
    </location>
</feature>
<dbReference type="EMBL" id="JAUNZN010000018">
    <property type="protein sequence ID" value="KAK4811109.1"/>
    <property type="molecule type" value="Genomic_DNA"/>
</dbReference>
<proteinExistence type="predicted"/>
<evidence type="ECO:0000256" key="1">
    <source>
        <dbReference type="SAM" id="Coils"/>
    </source>
</evidence>
<dbReference type="AlphaFoldDB" id="A0AAN7MQP3"/>
<evidence type="ECO:0000256" key="2">
    <source>
        <dbReference type="SAM" id="MobiDB-lite"/>
    </source>
</evidence>
<name>A0AAN7MQP3_MYCAM</name>
<accession>A0AAN7MQP3</accession>
<evidence type="ECO:0000313" key="4">
    <source>
        <dbReference type="EMBL" id="KAK4811109.1"/>
    </source>
</evidence>
<feature type="region of interest" description="Disordered" evidence="2">
    <location>
        <begin position="359"/>
        <end position="409"/>
    </location>
</feature>